<reference evidence="2 3" key="1">
    <citation type="submission" date="2024-06" db="EMBL/GenBank/DDBJ databases">
        <authorList>
            <person name="Campbell A.G."/>
        </authorList>
    </citation>
    <scope>NUCLEOTIDE SEQUENCE [LARGE SCALE GENOMIC DNA]</scope>
    <source>
        <strain evidence="2 3">EM12</strain>
    </source>
</reference>
<comment type="caution">
    <text evidence="2">The sequence shown here is derived from an EMBL/GenBank/DDBJ whole genome shotgun (WGS) entry which is preliminary data.</text>
</comment>
<keyword evidence="1" id="KW-0732">Signal</keyword>
<protein>
    <submittedName>
        <fullName evidence="2">Uncharacterized protein</fullName>
    </submittedName>
</protein>
<dbReference type="RefSeq" id="WP_350396808.1">
    <property type="nucleotide sequence ID" value="NZ_JBELQE010000110.1"/>
</dbReference>
<evidence type="ECO:0000313" key="3">
    <source>
        <dbReference type="Proteomes" id="UP001480955"/>
    </source>
</evidence>
<evidence type="ECO:0000256" key="1">
    <source>
        <dbReference type="SAM" id="SignalP"/>
    </source>
</evidence>
<name>A0ABV1QSZ4_9HYPH</name>
<proteinExistence type="predicted"/>
<feature type="chain" id="PRO_5047300836" evidence="1">
    <location>
        <begin position="24"/>
        <end position="116"/>
    </location>
</feature>
<evidence type="ECO:0000313" key="2">
    <source>
        <dbReference type="EMBL" id="MER2252518.1"/>
    </source>
</evidence>
<gene>
    <name evidence="2" type="ORF">ABS772_21585</name>
</gene>
<sequence>MRFRRLAAFTLSFVSLSAADAFAIEKSITLRNAAGKPCLEVRSASRPDLVMTGSYHHLVTLENRCSRAIASTVCYKNSNLSCRPVRTRPYSQETVLLGVRSGGAQFDFTFDERFVP</sequence>
<dbReference type="Proteomes" id="UP001480955">
    <property type="component" value="Unassembled WGS sequence"/>
</dbReference>
<organism evidence="2 3">
    <name type="scientific">Methylorubrum podarium</name>
    <dbReference type="NCBI Taxonomy" id="200476"/>
    <lineage>
        <taxon>Bacteria</taxon>
        <taxon>Pseudomonadati</taxon>
        <taxon>Pseudomonadota</taxon>
        <taxon>Alphaproteobacteria</taxon>
        <taxon>Hyphomicrobiales</taxon>
        <taxon>Methylobacteriaceae</taxon>
        <taxon>Methylorubrum</taxon>
    </lineage>
</organism>
<dbReference type="EMBL" id="JBELQE010000110">
    <property type="protein sequence ID" value="MER2252518.1"/>
    <property type="molecule type" value="Genomic_DNA"/>
</dbReference>
<keyword evidence="3" id="KW-1185">Reference proteome</keyword>
<accession>A0ABV1QSZ4</accession>
<feature type="signal peptide" evidence="1">
    <location>
        <begin position="1"/>
        <end position="23"/>
    </location>
</feature>